<dbReference type="AlphaFoldDB" id="A0A3M0G7R3"/>
<evidence type="ECO:0000313" key="2">
    <source>
        <dbReference type="EMBL" id="RMB61005.1"/>
    </source>
</evidence>
<dbReference type="InterPro" id="IPR038714">
    <property type="entry name" value="YfeY-like_sf"/>
</dbReference>
<feature type="signal peptide" evidence="1">
    <location>
        <begin position="1"/>
        <end position="19"/>
    </location>
</feature>
<dbReference type="Gene3D" id="2.60.460.10">
    <property type="entry name" value="protein yfey like domain"/>
    <property type="match status" value="1"/>
</dbReference>
<dbReference type="RefSeq" id="WP_121916739.1">
    <property type="nucleotide sequence ID" value="NZ_REFV01000004.1"/>
</dbReference>
<accession>A0A3M0G7R3</accession>
<sequence length="182" mass="20772">MIKKYLLFLICVVLFVACTETDPYAITDNSIGPLTKTTQLRDLEKVFENDSVINTERRSKYKGVGSPINIFEKNTGKKLLSIMPSNSADTSYIENIQIFDERYKTAKGISLKSTFKDITKNYTIKRIDNLIGAAVIFVNESDAYFTIDKKLLPPDLMFDSDKKIEVNQIPDDTPIKYFMVGW</sequence>
<name>A0A3M0G7R3_9FLAO</name>
<dbReference type="PROSITE" id="PS51257">
    <property type="entry name" value="PROKAR_LIPOPROTEIN"/>
    <property type="match status" value="1"/>
</dbReference>
<dbReference type="EMBL" id="REFV01000004">
    <property type="protein sequence ID" value="RMB61005.1"/>
    <property type="molecule type" value="Genomic_DNA"/>
</dbReference>
<feature type="chain" id="PRO_5017987225" description="DUF4738 domain-containing protein" evidence="1">
    <location>
        <begin position="20"/>
        <end position="182"/>
    </location>
</feature>
<proteinExistence type="predicted"/>
<gene>
    <name evidence="2" type="ORF">EAX61_05860</name>
</gene>
<comment type="caution">
    <text evidence="2">The sequence shown here is derived from an EMBL/GenBank/DDBJ whole genome shotgun (WGS) entry which is preliminary data.</text>
</comment>
<dbReference type="Proteomes" id="UP000281985">
    <property type="component" value="Unassembled WGS sequence"/>
</dbReference>
<protein>
    <recommendedName>
        <fullName evidence="4">DUF4738 domain-containing protein</fullName>
    </recommendedName>
</protein>
<evidence type="ECO:0000256" key="1">
    <source>
        <dbReference type="SAM" id="SignalP"/>
    </source>
</evidence>
<evidence type="ECO:0000313" key="3">
    <source>
        <dbReference type="Proteomes" id="UP000281985"/>
    </source>
</evidence>
<reference evidence="2 3" key="1">
    <citation type="submission" date="2018-10" db="EMBL/GenBank/DDBJ databases">
        <title>Dokdonia luteus sp. nov., isolated from sea water.</title>
        <authorList>
            <person name="Zhou L.Y."/>
            <person name="Du Z.J."/>
        </authorList>
    </citation>
    <scope>NUCLEOTIDE SEQUENCE [LARGE SCALE GENOMIC DNA]</scope>
    <source>
        <strain evidence="2 3">SH27</strain>
    </source>
</reference>
<keyword evidence="1" id="KW-0732">Signal</keyword>
<evidence type="ECO:0008006" key="4">
    <source>
        <dbReference type="Google" id="ProtNLM"/>
    </source>
</evidence>
<organism evidence="2 3">
    <name type="scientific">Dokdonia sinensis</name>
    <dbReference type="NCBI Taxonomy" id="2479847"/>
    <lineage>
        <taxon>Bacteria</taxon>
        <taxon>Pseudomonadati</taxon>
        <taxon>Bacteroidota</taxon>
        <taxon>Flavobacteriia</taxon>
        <taxon>Flavobacteriales</taxon>
        <taxon>Flavobacteriaceae</taxon>
        <taxon>Dokdonia</taxon>
    </lineage>
</organism>
<keyword evidence="3" id="KW-1185">Reference proteome</keyword>
<dbReference type="OrthoDB" id="1436858at2"/>